<reference evidence="2" key="1">
    <citation type="submission" date="2022-11" db="UniProtKB">
        <authorList>
            <consortium name="WormBaseParasite"/>
        </authorList>
    </citation>
    <scope>IDENTIFICATION</scope>
</reference>
<protein>
    <submittedName>
        <fullName evidence="2">Uncharacterized protein</fullName>
    </submittedName>
</protein>
<accession>A0A915PWR3</accession>
<name>A0A915PWR3_9BILA</name>
<dbReference type="WBParaSite" id="sdigi.contig31.g2297.t1">
    <property type="protein sequence ID" value="sdigi.contig31.g2297.t1"/>
    <property type="gene ID" value="sdigi.contig31.g2297"/>
</dbReference>
<keyword evidence="1" id="KW-1185">Reference proteome</keyword>
<evidence type="ECO:0000313" key="2">
    <source>
        <dbReference type="WBParaSite" id="sdigi.contig31.g2297.t1"/>
    </source>
</evidence>
<organism evidence="1 2">
    <name type="scientific">Setaria digitata</name>
    <dbReference type="NCBI Taxonomy" id="48799"/>
    <lineage>
        <taxon>Eukaryota</taxon>
        <taxon>Metazoa</taxon>
        <taxon>Ecdysozoa</taxon>
        <taxon>Nematoda</taxon>
        <taxon>Chromadorea</taxon>
        <taxon>Rhabditida</taxon>
        <taxon>Spirurina</taxon>
        <taxon>Spiruromorpha</taxon>
        <taxon>Filarioidea</taxon>
        <taxon>Setariidae</taxon>
        <taxon>Setaria</taxon>
    </lineage>
</organism>
<sequence>MRTTRHKYACKHAVDPHSYVRVRYACAGMLALQKMLAVVERYALFSALIVVSHGDRDRFEMKGTVNNRPESKLAW</sequence>
<proteinExistence type="predicted"/>
<dbReference type="Proteomes" id="UP000887581">
    <property type="component" value="Unplaced"/>
</dbReference>
<dbReference type="AlphaFoldDB" id="A0A915PWR3"/>
<evidence type="ECO:0000313" key="1">
    <source>
        <dbReference type="Proteomes" id="UP000887581"/>
    </source>
</evidence>